<evidence type="ECO:0000313" key="2">
    <source>
        <dbReference type="Proteomes" id="UP001596086"/>
    </source>
</evidence>
<sequence>MIVADSVTSACWLRHLNYRGLRAEKGLLRCPSIFLFAALGGRRNSTSTSEINMNDASNAFFAEVQRNLDDMGQPVVLTADERDIVDDYATQDFGAKECAEQIARERT</sequence>
<organism evidence="1 2">
    <name type="scientific">Massilia aerilata</name>
    <dbReference type="NCBI Taxonomy" id="453817"/>
    <lineage>
        <taxon>Bacteria</taxon>
        <taxon>Pseudomonadati</taxon>
        <taxon>Pseudomonadota</taxon>
        <taxon>Betaproteobacteria</taxon>
        <taxon>Burkholderiales</taxon>
        <taxon>Oxalobacteraceae</taxon>
        <taxon>Telluria group</taxon>
        <taxon>Massilia</taxon>
    </lineage>
</organism>
<dbReference type="RefSeq" id="WP_379772339.1">
    <property type="nucleotide sequence ID" value="NZ_JBHSMZ010000014.1"/>
</dbReference>
<dbReference type="Proteomes" id="UP001596086">
    <property type="component" value="Unassembled WGS sequence"/>
</dbReference>
<comment type="caution">
    <text evidence="1">The sequence shown here is derived from an EMBL/GenBank/DDBJ whole genome shotgun (WGS) entry which is preliminary data.</text>
</comment>
<keyword evidence="2" id="KW-1185">Reference proteome</keyword>
<dbReference type="EMBL" id="JBHSMZ010000014">
    <property type="protein sequence ID" value="MFC5550162.1"/>
    <property type="molecule type" value="Genomic_DNA"/>
</dbReference>
<name>A0ABW0S4D3_9BURK</name>
<proteinExistence type="predicted"/>
<accession>A0ABW0S4D3</accession>
<evidence type="ECO:0000313" key="1">
    <source>
        <dbReference type="EMBL" id="MFC5550162.1"/>
    </source>
</evidence>
<gene>
    <name evidence="1" type="ORF">ACFPO9_16735</name>
</gene>
<protein>
    <submittedName>
        <fullName evidence="1">Uncharacterized protein</fullName>
    </submittedName>
</protein>
<reference evidence="2" key="1">
    <citation type="journal article" date="2019" name="Int. J. Syst. Evol. Microbiol.">
        <title>The Global Catalogue of Microorganisms (GCM) 10K type strain sequencing project: providing services to taxonomists for standard genome sequencing and annotation.</title>
        <authorList>
            <consortium name="The Broad Institute Genomics Platform"/>
            <consortium name="The Broad Institute Genome Sequencing Center for Infectious Disease"/>
            <person name="Wu L."/>
            <person name="Ma J."/>
        </authorList>
    </citation>
    <scope>NUCLEOTIDE SEQUENCE [LARGE SCALE GENOMIC DNA]</scope>
    <source>
        <strain evidence="2">CGMCC 4.5798</strain>
    </source>
</reference>